<dbReference type="Gene3D" id="1.20.120.530">
    <property type="entry name" value="GntR ligand-binding domain-like"/>
    <property type="match status" value="1"/>
</dbReference>
<keyword evidence="5" id="KW-1185">Reference proteome</keyword>
<dbReference type="STRING" id="1197717.BED41_00945"/>
<protein>
    <submittedName>
        <fullName evidence="4">Uncharacterized protein</fullName>
    </submittedName>
</protein>
<dbReference type="SUPFAM" id="SSF48008">
    <property type="entry name" value="GntR ligand-binding domain-like"/>
    <property type="match status" value="1"/>
</dbReference>
<dbReference type="KEGG" id="cpor:BED41_00945"/>
<dbReference type="Proteomes" id="UP000093044">
    <property type="component" value="Chromosome"/>
</dbReference>
<dbReference type="SMART" id="SM00895">
    <property type="entry name" value="FCD"/>
    <property type="match status" value="1"/>
</dbReference>
<dbReference type="PANTHER" id="PTHR43537">
    <property type="entry name" value="TRANSCRIPTIONAL REGULATOR, GNTR FAMILY"/>
    <property type="match status" value="1"/>
</dbReference>
<dbReference type="InterPro" id="IPR011711">
    <property type="entry name" value="GntR_C"/>
</dbReference>
<dbReference type="AlphaFoldDB" id="A0A1B2I1E4"/>
<name>A0A1B2I1E4_9BACT</name>
<keyword evidence="3" id="KW-0804">Transcription</keyword>
<evidence type="ECO:0000256" key="3">
    <source>
        <dbReference type="ARBA" id="ARBA00023163"/>
    </source>
</evidence>
<reference evidence="4" key="1">
    <citation type="submission" date="2016-08" db="EMBL/GenBank/DDBJ databases">
        <title>Complete genome of Cloacibacillus porcorum.</title>
        <authorList>
            <person name="Looft T."/>
            <person name="Bayles D.O."/>
            <person name="Alt D.P."/>
        </authorList>
    </citation>
    <scope>NUCLEOTIDE SEQUENCE [LARGE SCALE GENOMIC DNA]</scope>
    <source>
        <strain evidence="4">CL-84</strain>
    </source>
</reference>
<dbReference type="RefSeq" id="WP_066741925.1">
    <property type="nucleotide sequence ID" value="NZ_CALCLR010000096.1"/>
</dbReference>
<evidence type="ECO:0000313" key="5">
    <source>
        <dbReference type="Proteomes" id="UP000093044"/>
    </source>
</evidence>
<dbReference type="Pfam" id="PF07729">
    <property type="entry name" value="FCD"/>
    <property type="match status" value="1"/>
</dbReference>
<evidence type="ECO:0000256" key="2">
    <source>
        <dbReference type="ARBA" id="ARBA00023125"/>
    </source>
</evidence>
<organism evidence="4 5">
    <name type="scientific">Cloacibacillus porcorum</name>
    <dbReference type="NCBI Taxonomy" id="1197717"/>
    <lineage>
        <taxon>Bacteria</taxon>
        <taxon>Thermotogati</taxon>
        <taxon>Synergistota</taxon>
        <taxon>Synergistia</taxon>
        <taxon>Synergistales</taxon>
        <taxon>Synergistaceae</taxon>
        <taxon>Cloacibacillus</taxon>
    </lineage>
</organism>
<dbReference type="InterPro" id="IPR013668">
    <property type="entry name" value="RNase_R_HTH_12"/>
</dbReference>
<dbReference type="EMBL" id="CP016757">
    <property type="protein sequence ID" value="ANZ43795.1"/>
    <property type="molecule type" value="Genomic_DNA"/>
</dbReference>
<evidence type="ECO:0000313" key="4">
    <source>
        <dbReference type="EMBL" id="ANZ43795.1"/>
    </source>
</evidence>
<keyword evidence="2" id="KW-0238">DNA-binding</keyword>
<evidence type="ECO:0000256" key="1">
    <source>
        <dbReference type="ARBA" id="ARBA00023015"/>
    </source>
</evidence>
<dbReference type="OrthoDB" id="9799482at2"/>
<proteinExistence type="predicted"/>
<sequence length="240" mass="26899">MKTVEENVNPLEFPILHMMRDAGSPLGAGAIGEVLESQGISISEAGIGRALRSFRQRGLLERRGFQGHVITDTGIERLADLEAAKRYGETLKKLMEKGLTQNYNVVDILTARRALEREAAYLAALKATPEDIAELENIVKAQYSGMEKNENYADHSAAFHKTIMKMARSSILSNLYDLIGLSVQWQDFFIGTFKMYNQPVNVSHEKVLQAIKDRDPERASMLMGKHLTDVVDNAKKLYLE</sequence>
<dbReference type="GO" id="GO:0003677">
    <property type="term" value="F:DNA binding"/>
    <property type="evidence" value="ECO:0007669"/>
    <property type="project" value="UniProtKB-KW"/>
</dbReference>
<accession>A0A1B2I1E4</accession>
<dbReference type="Pfam" id="PF08461">
    <property type="entry name" value="WHD_RNase_R"/>
    <property type="match status" value="1"/>
</dbReference>
<gene>
    <name evidence="4" type="ORF">BED41_00945</name>
</gene>
<dbReference type="InterPro" id="IPR008920">
    <property type="entry name" value="TF_FadR/GntR_C"/>
</dbReference>
<dbReference type="PANTHER" id="PTHR43537:SF5">
    <property type="entry name" value="UXU OPERON TRANSCRIPTIONAL REGULATOR"/>
    <property type="match status" value="1"/>
</dbReference>
<keyword evidence="1" id="KW-0805">Transcription regulation</keyword>
<dbReference type="GeneID" id="83056417"/>